<protein>
    <recommendedName>
        <fullName evidence="3 4">Dephospho-CoA kinase</fullName>
        <ecNumber evidence="3 4">2.7.1.24</ecNumber>
    </recommendedName>
    <alternativeName>
        <fullName evidence="3">Dephosphocoenzyme A kinase</fullName>
    </alternativeName>
</protein>
<dbReference type="Pfam" id="PF01121">
    <property type="entry name" value="CoaE"/>
    <property type="match status" value="1"/>
</dbReference>
<dbReference type="PANTHER" id="PTHR10695:SF46">
    <property type="entry name" value="BIFUNCTIONAL COENZYME A SYNTHASE-RELATED"/>
    <property type="match status" value="1"/>
</dbReference>
<dbReference type="RefSeq" id="WP_209702135.1">
    <property type="nucleotide sequence ID" value="NZ_JAGGLM010000009.1"/>
</dbReference>
<comment type="subcellular location">
    <subcellularLocation>
        <location evidence="3">Cytoplasm</location>
    </subcellularLocation>
</comment>
<evidence type="ECO:0000256" key="1">
    <source>
        <dbReference type="ARBA" id="ARBA00022741"/>
    </source>
</evidence>
<proteinExistence type="inferred from homology"/>
<dbReference type="NCBIfam" id="TIGR00152">
    <property type="entry name" value="dephospho-CoA kinase"/>
    <property type="match status" value="1"/>
</dbReference>
<organism evidence="5 6">
    <name type="scientific">Clostridium algifaecis</name>
    <dbReference type="NCBI Taxonomy" id="1472040"/>
    <lineage>
        <taxon>Bacteria</taxon>
        <taxon>Bacillati</taxon>
        <taxon>Bacillota</taxon>
        <taxon>Clostridia</taxon>
        <taxon>Eubacteriales</taxon>
        <taxon>Clostridiaceae</taxon>
        <taxon>Clostridium</taxon>
    </lineage>
</organism>
<dbReference type="Proteomes" id="UP001519307">
    <property type="component" value="Unassembled WGS sequence"/>
</dbReference>
<keyword evidence="3 5" id="KW-0808">Transferase</keyword>
<reference evidence="5 6" key="1">
    <citation type="submission" date="2021-03" db="EMBL/GenBank/DDBJ databases">
        <title>Genomic Encyclopedia of Type Strains, Phase IV (KMG-IV): sequencing the most valuable type-strain genomes for metagenomic binning, comparative biology and taxonomic classification.</title>
        <authorList>
            <person name="Goeker M."/>
        </authorList>
    </citation>
    <scope>NUCLEOTIDE SEQUENCE [LARGE SCALE GENOMIC DNA]</scope>
    <source>
        <strain evidence="5 6">DSM 28783</strain>
    </source>
</reference>
<dbReference type="CDD" id="cd02022">
    <property type="entry name" value="DPCK"/>
    <property type="match status" value="1"/>
</dbReference>
<accession>A0ABS4KVR7</accession>
<comment type="caution">
    <text evidence="5">The sequence shown here is derived from an EMBL/GenBank/DDBJ whole genome shotgun (WGS) entry which is preliminary data.</text>
</comment>
<dbReference type="Gene3D" id="3.40.50.300">
    <property type="entry name" value="P-loop containing nucleotide triphosphate hydrolases"/>
    <property type="match status" value="1"/>
</dbReference>
<dbReference type="PROSITE" id="PS51219">
    <property type="entry name" value="DPCK"/>
    <property type="match status" value="1"/>
</dbReference>
<dbReference type="InterPro" id="IPR027417">
    <property type="entry name" value="P-loop_NTPase"/>
</dbReference>
<gene>
    <name evidence="3" type="primary">coaE</name>
    <name evidence="5" type="ORF">J2Z42_001658</name>
</gene>
<evidence type="ECO:0000313" key="5">
    <source>
        <dbReference type="EMBL" id="MBP2032979.1"/>
    </source>
</evidence>
<keyword evidence="3" id="KW-0173">Coenzyme A biosynthesis</keyword>
<name>A0ABS4KVR7_9CLOT</name>
<comment type="similarity">
    <text evidence="3">Belongs to the CoaE family.</text>
</comment>
<sequence length="215" mass="24925">MIKIGLTGGIGSGKSTISNIIKNNKIPVIDADIISRTVLNKYPEIMNGIKLNFGKKFFDEYGNIKRRELGNFIFQDKDRKCKYEEIIMPYIKNDILSEMKKFSMQGNELCVLDAATLIENNFQKYVDDVILVWVNKNIQIERVKKRDNLTSEQVIMRINSQMLLDEKKKYADFILDNSNDIASTKDNLKIIFEKIITKHRGVKCLKEVYLGHTQH</sequence>
<dbReference type="InterPro" id="IPR001977">
    <property type="entry name" value="Depp_CoAkinase"/>
</dbReference>
<dbReference type="EC" id="2.7.1.24" evidence="3 4"/>
<comment type="function">
    <text evidence="3">Catalyzes the phosphorylation of the 3'-hydroxyl group of dephosphocoenzyme A to form coenzyme A.</text>
</comment>
<dbReference type="PANTHER" id="PTHR10695">
    <property type="entry name" value="DEPHOSPHO-COA KINASE-RELATED"/>
    <property type="match status" value="1"/>
</dbReference>
<comment type="catalytic activity">
    <reaction evidence="3">
        <text>3'-dephospho-CoA + ATP = ADP + CoA + H(+)</text>
        <dbReference type="Rhea" id="RHEA:18245"/>
        <dbReference type="ChEBI" id="CHEBI:15378"/>
        <dbReference type="ChEBI" id="CHEBI:30616"/>
        <dbReference type="ChEBI" id="CHEBI:57287"/>
        <dbReference type="ChEBI" id="CHEBI:57328"/>
        <dbReference type="ChEBI" id="CHEBI:456216"/>
        <dbReference type="EC" id="2.7.1.24"/>
    </reaction>
</comment>
<evidence type="ECO:0000256" key="4">
    <source>
        <dbReference type="NCBIfam" id="TIGR00152"/>
    </source>
</evidence>
<keyword evidence="2 3" id="KW-0067">ATP-binding</keyword>
<evidence type="ECO:0000313" key="6">
    <source>
        <dbReference type="Proteomes" id="UP001519307"/>
    </source>
</evidence>
<keyword evidence="1 3" id="KW-0547">Nucleotide-binding</keyword>
<keyword evidence="6" id="KW-1185">Reference proteome</keyword>
<evidence type="ECO:0000256" key="3">
    <source>
        <dbReference type="HAMAP-Rule" id="MF_00376"/>
    </source>
</evidence>
<dbReference type="SUPFAM" id="SSF52540">
    <property type="entry name" value="P-loop containing nucleoside triphosphate hydrolases"/>
    <property type="match status" value="1"/>
</dbReference>
<keyword evidence="3" id="KW-0963">Cytoplasm</keyword>
<comment type="pathway">
    <text evidence="3">Cofactor biosynthesis; coenzyme A biosynthesis; CoA from (R)-pantothenate: step 5/5.</text>
</comment>
<dbReference type="EMBL" id="JAGGLM010000009">
    <property type="protein sequence ID" value="MBP2032979.1"/>
    <property type="molecule type" value="Genomic_DNA"/>
</dbReference>
<feature type="binding site" evidence="3">
    <location>
        <begin position="11"/>
        <end position="16"/>
    </location>
    <ligand>
        <name>ATP</name>
        <dbReference type="ChEBI" id="CHEBI:30616"/>
    </ligand>
</feature>
<evidence type="ECO:0000256" key="2">
    <source>
        <dbReference type="ARBA" id="ARBA00022840"/>
    </source>
</evidence>
<dbReference type="HAMAP" id="MF_00376">
    <property type="entry name" value="Dephospho_CoA_kinase"/>
    <property type="match status" value="1"/>
</dbReference>
<keyword evidence="3 5" id="KW-0418">Kinase</keyword>
<dbReference type="GO" id="GO:0004140">
    <property type="term" value="F:dephospho-CoA kinase activity"/>
    <property type="evidence" value="ECO:0007669"/>
    <property type="project" value="UniProtKB-EC"/>
</dbReference>